<gene>
    <name evidence="7" type="ORF">CV102_07105</name>
</gene>
<sequence>MKLGQTSVVYFFSKFGSSIAGFVATLYIARALGAEVYGIYALALAVLAWLKIGGKIGVSSAITKRVSEGEDSDAYLMTGLGMMAAIFTIAATAAIVLRNPLESYIGAPVLSVLLVLLAAELFRSFTSSALQGQHLVHVYAVLDPVNVTMRSVLQIGAIVVGFSVAGLLAAYAFASIAIALVSLLVISVTLTRPTLRHAKSLFEYAKYAWLGNLKKMSFSWIDVTVLGFFVSSALVGVYSIAWSIAAVLTIFSKGISTTLFPEISKISSQEDVSQVSNLVTDALRYNGLFMIPGLVGAAVLGERILLIYGSEFVVGTTVLLILIAARTIYGYQKQLVNTINGIDRPDIAFRINAAFVVVNVILNVILIWQFGWLGAAVATTIAAAVTLVYAYFATRRFLEFDVPAMDIAYQCVAALCMGLVAYTVVAVGPPMEDSIVGHLTTVLIVGVGATVYFVSLYVLSREFRTTIDRNAPVDVPFVRE</sequence>
<feature type="transmembrane region" description="Helical" evidence="6">
    <location>
        <begin position="282"/>
        <end position="300"/>
    </location>
</feature>
<keyword evidence="4 6" id="KW-1133">Transmembrane helix</keyword>
<feature type="transmembrane region" description="Helical" evidence="6">
    <location>
        <begin position="74"/>
        <end position="97"/>
    </location>
</feature>
<feature type="transmembrane region" description="Helical" evidence="6">
    <location>
        <begin position="152"/>
        <end position="170"/>
    </location>
</feature>
<evidence type="ECO:0000256" key="2">
    <source>
        <dbReference type="ARBA" id="ARBA00022475"/>
    </source>
</evidence>
<comment type="subcellular location">
    <subcellularLocation>
        <location evidence="1">Cell membrane</location>
        <topology evidence="1">Multi-pass membrane protein</topology>
    </subcellularLocation>
</comment>
<proteinExistence type="predicted"/>
<reference evidence="7" key="1">
    <citation type="submission" date="2017-11" db="EMBL/GenBank/DDBJ databases">
        <authorList>
            <person name="Kajale S.C."/>
            <person name="Sharma A."/>
        </authorList>
    </citation>
    <scope>NUCLEOTIDE SEQUENCE</scope>
    <source>
        <strain evidence="7">LS1_42</strain>
    </source>
</reference>
<feature type="transmembrane region" description="Helical" evidence="6">
    <location>
        <begin position="216"/>
        <end position="234"/>
    </location>
</feature>
<feature type="transmembrane region" description="Helical" evidence="6">
    <location>
        <begin position="103"/>
        <end position="122"/>
    </location>
</feature>
<dbReference type="PANTHER" id="PTHR30250:SF28">
    <property type="entry name" value="POLYSACCHARIDE BIOSYNTHESIS PROTEIN"/>
    <property type="match status" value="1"/>
</dbReference>
<keyword evidence="8" id="KW-1185">Reference proteome</keyword>
<accession>A0A8J8TSH3</accession>
<dbReference type="AlphaFoldDB" id="A0A8J8TSH3"/>
<evidence type="ECO:0000256" key="5">
    <source>
        <dbReference type="ARBA" id="ARBA00023136"/>
    </source>
</evidence>
<dbReference type="EMBL" id="PHNJ01000003">
    <property type="protein sequence ID" value="TYL39055.1"/>
    <property type="molecule type" value="Genomic_DNA"/>
</dbReference>
<name>A0A8J8TSH3_9EURY</name>
<keyword evidence="3 6" id="KW-0812">Transmembrane</keyword>
<dbReference type="RefSeq" id="WP_148857194.1">
    <property type="nucleotide sequence ID" value="NZ_PHNJ01000003.1"/>
</dbReference>
<feature type="transmembrane region" description="Helical" evidence="6">
    <location>
        <begin position="34"/>
        <end position="53"/>
    </location>
</feature>
<feature type="transmembrane region" description="Helical" evidence="6">
    <location>
        <begin position="404"/>
        <end position="429"/>
    </location>
</feature>
<keyword evidence="2" id="KW-1003">Cell membrane</keyword>
<keyword evidence="5 6" id="KW-0472">Membrane</keyword>
<dbReference type="PANTHER" id="PTHR30250">
    <property type="entry name" value="PST FAMILY PREDICTED COLANIC ACID TRANSPORTER"/>
    <property type="match status" value="1"/>
</dbReference>
<dbReference type="OrthoDB" id="112053at2157"/>
<organism evidence="7 8">
    <name type="scientific">Natronococcus pandeyae</name>
    <dbReference type="NCBI Taxonomy" id="2055836"/>
    <lineage>
        <taxon>Archaea</taxon>
        <taxon>Methanobacteriati</taxon>
        <taxon>Methanobacteriota</taxon>
        <taxon>Stenosarchaea group</taxon>
        <taxon>Halobacteria</taxon>
        <taxon>Halobacteriales</taxon>
        <taxon>Natrialbaceae</taxon>
        <taxon>Natronococcus</taxon>
    </lineage>
</organism>
<feature type="transmembrane region" description="Helical" evidence="6">
    <location>
        <begin position="306"/>
        <end position="326"/>
    </location>
</feature>
<feature type="transmembrane region" description="Helical" evidence="6">
    <location>
        <begin position="372"/>
        <end position="392"/>
    </location>
</feature>
<evidence type="ECO:0000313" key="7">
    <source>
        <dbReference type="EMBL" id="TYL39055.1"/>
    </source>
</evidence>
<dbReference type="InterPro" id="IPR050833">
    <property type="entry name" value="Poly_Biosynth_Transport"/>
</dbReference>
<feature type="transmembrane region" description="Helical" evidence="6">
    <location>
        <begin position="7"/>
        <end position="28"/>
    </location>
</feature>
<evidence type="ECO:0000256" key="6">
    <source>
        <dbReference type="SAM" id="Phobius"/>
    </source>
</evidence>
<evidence type="ECO:0000256" key="4">
    <source>
        <dbReference type="ARBA" id="ARBA00022989"/>
    </source>
</evidence>
<evidence type="ECO:0000313" key="8">
    <source>
        <dbReference type="Proteomes" id="UP000766904"/>
    </source>
</evidence>
<feature type="transmembrane region" description="Helical" evidence="6">
    <location>
        <begin position="347"/>
        <end position="366"/>
    </location>
</feature>
<dbReference type="Proteomes" id="UP000766904">
    <property type="component" value="Unassembled WGS sequence"/>
</dbReference>
<evidence type="ECO:0000256" key="1">
    <source>
        <dbReference type="ARBA" id="ARBA00004651"/>
    </source>
</evidence>
<dbReference type="GO" id="GO:0005886">
    <property type="term" value="C:plasma membrane"/>
    <property type="evidence" value="ECO:0007669"/>
    <property type="project" value="UniProtKB-SubCell"/>
</dbReference>
<protein>
    <submittedName>
        <fullName evidence="7">Transporter</fullName>
    </submittedName>
</protein>
<comment type="caution">
    <text evidence="7">The sequence shown here is derived from an EMBL/GenBank/DDBJ whole genome shotgun (WGS) entry which is preliminary data.</text>
</comment>
<evidence type="ECO:0000256" key="3">
    <source>
        <dbReference type="ARBA" id="ARBA00022692"/>
    </source>
</evidence>
<dbReference type="Pfam" id="PF13440">
    <property type="entry name" value="Polysacc_synt_3"/>
    <property type="match status" value="1"/>
</dbReference>
<feature type="transmembrane region" description="Helical" evidence="6">
    <location>
        <begin position="435"/>
        <end position="459"/>
    </location>
</feature>